<name>A0A1T4REI2_VIBCI</name>
<proteinExistence type="predicted"/>
<protein>
    <submittedName>
        <fullName evidence="4">Capsule biosynthesis GfcC</fullName>
    </submittedName>
</protein>
<dbReference type="STRING" id="1123491.SAMN02745782_02565"/>
<dbReference type="OrthoDB" id="5814422at2"/>
<organism evidence="4 5">
    <name type="scientific">Vibrio cincinnatiensis DSM 19608</name>
    <dbReference type="NCBI Taxonomy" id="1123491"/>
    <lineage>
        <taxon>Bacteria</taxon>
        <taxon>Pseudomonadati</taxon>
        <taxon>Pseudomonadota</taxon>
        <taxon>Gammaproteobacteria</taxon>
        <taxon>Vibrionales</taxon>
        <taxon>Vibrionaceae</taxon>
        <taxon>Vibrio</taxon>
    </lineage>
</organism>
<feature type="chain" id="PRO_5011984262" evidence="1">
    <location>
        <begin position="22"/>
        <end position="266"/>
    </location>
</feature>
<dbReference type="InterPro" id="IPR046459">
    <property type="entry name" value="Caps_syn_GfcC_N"/>
</dbReference>
<keyword evidence="1" id="KW-0732">Signal</keyword>
<evidence type="ECO:0000313" key="4">
    <source>
        <dbReference type="EMBL" id="SKA14031.1"/>
    </source>
</evidence>
<keyword evidence="5" id="KW-1185">Reference proteome</keyword>
<dbReference type="InterPro" id="IPR010425">
    <property type="entry name" value="Caps_synth_GfcC-like_C"/>
</dbReference>
<dbReference type="EMBL" id="FUXB01000013">
    <property type="protein sequence ID" value="SKA14031.1"/>
    <property type="molecule type" value="Genomic_DNA"/>
</dbReference>
<reference evidence="5" key="1">
    <citation type="submission" date="2017-02" db="EMBL/GenBank/DDBJ databases">
        <authorList>
            <person name="Varghese N."/>
            <person name="Submissions S."/>
        </authorList>
    </citation>
    <scope>NUCLEOTIDE SEQUENCE [LARGE SCALE GENOMIC DNA]</scope>
    <source>
        <strain evidence="5">DSM 19608</strain>
    </source>
</reference>
<gene>
    <name evidence="4" type="ORF">SAMN02745782_02565</name>
</gene>
<dbReference type="RefSeq" id="WP_078926937.1">
    <property type="nucleotide sequence ID" value="NZ_FUXB01000013.1"/>
</dbReference>
<feature type="domain" description="Capsule biosynthesis GfcC-like N-terminal" evidence="3">
    <location>
        <begin position="90"/>
        <end position="155"/>
    </location>
</feature>
<feature type="signal peptide" evidence="1">
    <location>
        <begin position="1"/>
        <end position="21"/>
    </location>
</feature>
<sequence>MRFISLLSFLGCLGVSLTLHAKEPISHTDFSAKVAISHPPLLIKLEADGPVRLDAMVLQALHSQQPAISTLRIDWQNSRLFSLHEPFPLQKDLLKRLAQLQDKVQEPQVTSWQQLRNELRKRRFAKRALIPLDPDVIRTVSGHNPLLNGEFALYLPYLSDSQTVTVLGAVHHSEPQKWKAHYSARDYAQQAKWINTTLGELTIIQPNGEIQTHSVGYWNAHPRTVLPGAIIYVPFTTTLFSSINRTELKHINQQVVELLRHQLPRE</sequence>
<dbReference type="AlphaFoldDB" id="A0A1T4REI2"/>
<evidence type="ECO:0000259" key="3">
    <source>
        <dbReference type="Pfam" id="PF20616"/>
    </source>
</evidence>
<dbReference type="Pfam" id="PF20616">
    <property type="entry name" value="Caps_syn_GfcC_N"/>
    <property type="match status" value="1"/>
</dbReference>
<dbReference type="GeneID" id="70584750"/>
<dbReference type="Proteomes" id="UP000190834">
    <property type="component" value="Unassembled WGS sequence"/>
</dbReference>
<feature type="domain" description="Capsule biosynthesis GfcC-like C-terminal" evidence="2">
    <location>
        <begin position="176"/>
        <end position="264"/>
    </location>
</feature>
<evidence type="ECO:0000259" key="2">
    <source>
        <dbReference type="Pfam" id="PF06251"/>
    </source>
</evidence>
<accession>A0A1T4REI2</accession>
<dbReference type="Pfam" id="PF06251">
    <property type="entry name" value="Caps_syn_GfcC_C"/>
    <property type="match status" value="1"/>
</dbReference>
<evidence type="ECO:0000256" key="1">
    <source>
        <dbReference type="SAM" id="SignalP"/>
    </source>
</evidence>
<evidence type="ECO:0000313" key="5">
    <source>
        <dbReference type="Proteomes" id="UP000190834"/>
    </source>
</evidence>
<dbReference type="Gene3D" id="3.10.560.10">
    <property type="entry name" value="Outer membrane lipoprotein wza domain like"/>
    <property type="match status" value="1"/>
</dbReference>